<feature type="domain" description="GAF" evidence="2">
    <location>
        <begin position="8"/>
        <end position="154"/>
    </location>
</feature>
<accession>A0A1I3QJT9</accession>
<evidence type="ECO:0000259" key="2">
    <source>
        <dbReference type="SMART" id="SM00065"/>
    </source>
</evidence>
<evidence type="ECO:0000313" key="4">
    <source>
        <dbReference type="Proteomes" id="UP000198649"/>
    </source>
</evidence>
<organism evidence="3 4">
    <name type="scientific">Nocardioides psychrotolerans</name>
    <dbReference type="NCBI Taxonomy" id="1005945"/>
    <lineage>
        <taxon>Bacteria</taxon>
        <taxon>Bacillati</taxon>
        <taxon>Actinomycetota</taxon>
        <taxon>Actinomycetes</taxon>
        <taxon>Propionibacteriales</taxon>
        <taxon>Nocardioidaceae</taxon>
        <taxon>Nocardioides</taxon>
    </lineage>
</organism>
<dbReference type="AlphaFoldDB" id="A0A1I3QJT9"/>
<feature type="compositionally biased region" description="Low complexity" evidence="1">
    <location>
        <begin position="339"/>
        <end position="350"/>
    </location>
</feature>
<evidence type="ECO:0000313" key="3">
    <source>
        <dbReference type="EMBL" id="SFJ34404.1"/>
    </source>
</evidence>
<dbReference type="SMART" id="SM00065">
    <property type="entry name" value="GAF"/>
    <property type="match status" value="1"/>
</dbReference>
<dbReference type="PANTHER" id="PTHR43102">
    <property type="entry name" value="SLR1143 PROTEIN"/>
    <property type="match status" value="1"/>
</dbReference>
<gene>
    <name evidence="3" type="ORF">SAMN05216561_1267</name>
</gene>
<reference evidence="3 4" key="1">
    <citation type="submission" date="2016-10" db="EMBL/GenBank/DDBJ databases">
        <authorList>
            <person name="de Groot N.N."/>
        </authorList>
    </citation>
    <scope>NUCLEOTIDE SEQUENCE [LARGE SCALE GENOMIC DNA]</scope>
    <source>
        <strain evidence="3 4">CGMCC 1.11156</strain>
    </source>
</reference>
<feature type="region of interest" description="Disordered" evidence="1">
    <location>
        <begin position="333"/>
        <end position="367"/>
    </location>
</feature>
<dbReference type="PANTHER" id="PTHR43102:SF2">
    <property type="entry name" value="GAF DOMAIN-CONTAINING PROTEIN"/>
    <property type="match status" value="1"/>
</dbReference>
<dbReference type="InterPro" id="IPR029016">
    <property type="entry name" value="GAF-like_dom_sf"/>
</dbReference>
<dbReference type="SUPFAM" id="SSF55781">
    <property type="entry name" value="GAF domain-like"/>
    <property type="match status" value="1"/>
</dbReference>
<sequence length="367" mass="38838">MTQPGSGDTSPTFDHYARLVRRLLQVPIGLVSLVEPDRQVFRGAAGLPAALDAERETPLSHSFCQHVVKDASPLVITDARLDARLAGNLAIEELDVIAYAGWPLTDVRGEVIGSLCAIDSTPRRWTTEELATLEDLAVACSAELGERERQQATAAALAAAEELHERSRALLALSTGLAATDTLADVAESVAAVSREQLGCLRAGMWLRASELVVGPGTGGPYGVSTAAKTIGETLTFIEDSASSWRSAARFAELPLGHDNPLGAALIDQSPVFFSTRVAQNERYPHLANPAQLGEARAFVPLVAGGRAGLWRARAGLANGAFLLRAGPHHDRGARLLHRPGGPAGDPARGPVRRRSDAAERHAHEPA</sequence>
<feature type="compositionally biased region" description="Basic and acidic residues" evidence="1">
    <location>
        <begin position="354"/>
        <end position="367"/>
    </location>
</feature>
<dbReference type="RefSeq" id="WP_218031361.1">
    <property type="nucleotide sequence ID" value="NZ_BKAF01000037.1"/>
</dbReference>
<keyword evidence="4" id="KW-1185">Reference proteome</keyword>
<dbReference type="EMBL" id="FOQG01000026">
    <property type="protein sequence ID" value="SFJ34404.1"/>
    <property type="molecule type" value="Genomic_DNA"/>
</dbReference>
<name>A0A1I3QJT9_9ACTN</name>
<dbReference type="Gene3D" id="3.30.450.40">
    <property type="match status" value="1"/>
</dbReference>
<dbReference type="Pfam" id="PF01590">
    <property type="entry name" value="GAF"/>
    <property type="match status" value="1"/>
</dbReference>
<dbReference type="InterPro" id="IPR003018">
    <property type="entry name" value="GAF"/>
</dbReference>
<protein>
    <submittedName>
        <fullName evidence="3">GAF domain-containing protein</fullName>
    </submittedName>
</protein>
<proteinExistence type="predicted"/>
<dbReference type="STRING" id="1005945.SAMN05216561_1267"/>
<dbReference type="Proteomes" id="UP000198649">
    <property type="component" value="Unassembled WGS sequence"/>
</dbReference>
<evidence type="ECO:0000256" key="1">
    <source>
        <dbReference type="SAM" id="MobiDB-lite"/>
    </source>
</evidence>